<proteinExistence type="predicted"/>
<keyword evidence="1" id="KW-0378">Hydrolase</keyword>
<gene>
    <name evidence="3" type="primary">yhaO</name>
    <name evidence="3" type="ORF">TR69_WS6001000793</name>
</gene>
<dbReference type="InterPro" id="IPR029052">
    <property type="entry name" value="Metallo-depent_PP-like"/>
</dbReference>
<name>A0A136LYM8_9BACT</name>
<dbReference type="Gene3D" id="3.60.21.10">
    <property type="match status" value="1"/>
</dbReference>
<dbReference type="GO" id="GO:0016787">
    <property type="term" value="F:hydrolase activity"/>
    <property type="evidence" value="ECO:0007669"/>
    <property type="project" value="UniProtKB-KW"/>
</dbReference>
<dbReference type="InterPro" id="IPR041796">
    <property type="entry name" value="Mre11_N"/>
</dbReference>
<feature type="domain" description="Calcineurin-like phosphoesterase" evidence="2">
    <location>
        <begin position="4"/>
        <end position="199"/>
    </location>
</feature>
<evidence type="ECO:0000259" key="2">
    <source>
        <dbReference type="Pfam" id="PF00149"/>
    </source>
</evidence>
<reference evidence="3 4" key="1">
    <citation type="submission" date="2015-02" db="EMBL/GenBank/DDBJ databases">
        <title>Improved understanding of the partial-nitritation anammox process through 23 genomes representing the majority of the microbial community.</title>
        <authorList>
            <person name="Speth D.R."/>
            <person name="In T Zandt M."/>
            <person name="Guerrero Cruz S."/>
            <person name="Jetten M.S."/>
            <person name="Dutilh B.E."/>
        </authorList>
    </citation>
    <scope>NUCLEOTIDE SEQUENCE [LARGE SCALE GENOMIC DNA]</scope>
    <source>
        <strain evidence="3">OLB20</strain>
    </source>
</reference>
<evidence type="ECO:0000313" key="4">
    <source>
        <dbReference type="Proteomes" id="UP000070457"/>
    </source>
</evidence>
<protein>
    <submittedName>
        <fullName evidence="3">Putative metallophosphoesterase YhaO</fullName>
    </submittedName>
</protein>
<evidence type="ECO:0000313" key="3">
    <source>
        <dbReference type="EMBL" id="KXK26772.1"/>
    </source>
</evidence>
<dbReference type="InterPro" id="IPR004843">
    <property type="entry name" value="Calcineurin-like_PHP"/>
</dbReference>
<dbReference type="CDD" id="cd00840">
    <property type="entry name" value="MPP_Mre11_N"/>
    <property type="match status" value="1"/>
</dbReference>
<dbReference type="AlphaFoldDB" id="A0A136LYM8"/>
<dbReference type="Proteomes" id="UP000070457">
    <property type="component" value="Unassembled WGS sequence"/>
</dbReference>
<dbReference type="InterPro" id="IPR050535">
    <property type="entry name" value="DNA_Repair-Maintenance_Comp"/>
</dbReference>
<dbReference type="STRING" id="1617426.TR69_WS6001000793"/>
<dbReference type="Pfam" id="PF00149">
    <property type="entry name" value="Metallophos"/>
    <property type="match status" value="1"/>
</dbReference>
<sequence length="374" mass="40836">MSLKLMHTSDVHLGAKFSFLGSRAHEQRTLLRSTFASLIDQALSAKVQLFVIAGDLFDTPFPAGVDVNHVQEQFGRLAAADIRIAVTPGNHDRLETGSVFAGTAFKSLEDSGHLKIFREKVEAWDVPELLTTVYGTATKERVSRRSPLDGLKVESSQKTRIGIFHGSLDITKDDGNAPISKDVLAKSGLDYVALGDWHSTLDVSAGNVTAWYSGSPEMLQPAQQGAGRVLQVEAGDGKASVRQLQSGKRKVYNHSLNLAEQVLPAAVLEAIKKHAEQQDFVVLTVEGTKKPGGVFDLDSLTRLLEEQFFYVKVKDDTKLELGEDVLKQFPETTIAGRFIRSLQARHTGDAQQDSIIDEAIQLGVSLLLKTDDSD</sequence>
<evidence type="ECO:0000256" key="1">
    <source>
        <dbReference type="ARBA" id="ARBA00022801"/>
    </source>
</evidence>
<organism evidence="3 4">
    <name type="scientific">candidate division WS6 bacterium OLB20</name>
    <dbReference type="NCBI Taxonomy" id="1617426"/>
    <lineage>
        <taxon>Bacteria</taxon>
        <taxon>Candidatus Dojkabacteria</taxon>
    </lineage>
</organism>
<accession>A0A136LYM8</accession>
<dbReference type="EMBL" id="JYNZ01000003">
    <property type="protein sequence ID" value="KXK26772.1"/>
    <property type="molecule type" value="Genomic_DNA"/>
</dbReference>
<dbReference type="SUPFAM" id="SSF56300">
    <property type="entry name" value="Metallo-dependent phosphatases"/>
    <property type="match status" value="1"/>
</dbReference>
<dbReference type="PANTHER" id="PTHR30337">
    <property type="entry name" value="COMPONENT OF ATP-DEPENDENT DSDNA EXONUCLEASE"/>
    <property type="match status" value="1"/>
</dbReference>
<comment type="caution">
    <text evidence="3">The sequence shown here is derived from an EMBL/GenBank/DDBJ whole genome shotgun (WGS) entry which is preliminary data.</text>
</comment>